<dbReference type="GO" id="GO:0005634">
    <property type="term" value="C:nucleus"/>
    <property type="evidence" value="ECO:0007669"/>
    <property type="project" value="TreeGrafter"/>
</dbReference>
<evidence type="ECO:0000313" key="2">
    <source>
        <dbReference type="EMBL" id="CAD8406463.1"/>
    </source>
</evidence>
<sequence>MEIGSNSDSAVENGALEMKTNENPDITEQSDSEPNLKLKTSGKSITQKPSSCAKEESITTPSKDNSRVETPVSRASSGRKSKKRNSLDVFLTDASPTPSGKRERKSTPSFAPQDFKAEKEDGKVDAMKVAKVEGRGVILGSLPGVEDAMKMKSKKNPAVLAMAHKLVFGTKRRGKPSGSSSKAQVDMLIGQLLEFSGYLLPVENDKTSEDIENDDKDIETKMSVKAYKMTVPVLKDLCDFFDVDRSSSSGGATIDKDTIIDRLLSFLGNPHEKFTRAFAKSNNKSAQKKKKPSTQGHKDKKIDGADEDDVMDEESDSEARTPSPKKHKKSKVIKEDDETESEDDFEEDDEDVPLKMPTKKELRKWVQAYVACFNLDKATTNHAMKTAGDKFGIDLSSKKNLNQTASRRRDVTITVK</sequence>
<dbReference type="PANTHER" id="PTHR13468">
    <property type="entry name" value="DEK PROTEIN"/>
    <property type="match status" value="1"/>
</dbReference>
<gene>
    <name evidence="2" type="ORF">PINE0816_LOCUS2580</name>
</gene>
<feature type="compositionally biased region" description="Polar residues" evidence="1">
    <location>
        <begin position="1"/>
        <end position="10"/>
    </location>
</feature>
<feature type="compositionally biased region" description="Polar residues" evidence="1">
    <location>
        <begin position="21"/>
        <end position="33"/>
    </location>
</feature>
<feature type="compositionally biased region" description="Acidic residues" evidence="1">
    <location>
        <begin position="335"/>
        <end position="351"/>
    </location>
</feature>
<feature type="compositionally biased region" description="Polar residues" evidence="1">
    <location>
        <begin position="41"/>
        <end position="50"/>
    </location>
</feature>
<name>A0A7S0BY35_9STRA</name>
<feature type="region of interest" description="Disordered" evidence="1">
    <location>
        <begin position="278"/>
        <end position="352"/>
    </location>
</feature>
<organism evidence="2">
    <name type="scientific">Proboscia inermis</name>
    <dbReference type="NCBI Taxonomy" id="420281"/>
    <lineage>
        <taxon>Eukaryota</taxon>
        <taxon>Sar</taxon>
        <taxon>Stramenopiles</taxon>
        <taxon>Ochrophyta</taxon>
        <taxon>Bacillariophyta</taxon>
        <taxon>Coscinodiscophyceae</taxon>
        <taxon>Rhizosoleniophycidae</taxon>
        <taxon>Rhizosoleniales</taxon>
        <taxon>Rhizosoleniaceae</taxon>
        <taxon>Proboscia</taxon>
    </lineage>
</organism>
<evidence type="ECO:0000256" key="1">
    <source>
        <dbReference type="SAM" id="MobiDB-lite"/>
    </source>
</evidence>
<dbReference type="GO" id="GO:2000779">
    <property type="term" value="P:regulation of double-strand break repair"/>
    <property type="evidence" value="ECO:0007669"/>
    <property type="project" value="TreeGrafter"/>
</dbReference>
<protein>
    <recommendedName>
        <fullName evidence="3">DEK C-terminal domain-containing protein</fullName>
    </recommendedName>
</protein>
<dbReference type="GO" id="GO:0003677">
    <property type="term" value="F:DNA binding"/>
    <property type="evidence" value="ECO:0007669"/>
    <property type="project" value="InterPro"/>
</dbReference>
<dbReference type="SUPFAM" id="SSF109715">
    <property type="entry name" value="DEK C-terminal domain"/>
    <property type="match status" value="1"/>
</dbReference>
<feature type="region of interest" description="Disordered" evidence="1">
    <location>
        <begin position="1"/>
        <end position="123"/>
    </location>
</feature>
<evidence type="ECO:0008006" key="3">
    <source>
        <dbReference type="Google" id="ProtNLM"/>
    </source>
</evidence>
<dbReference type="PANTHER" id="PTHR13468:SF1">
    <property type="entry name" value="PROTEIN DEK"/>
    <property type="match status" value="1"/>
</dbReference>
<dbReference type="EMBL" id="HBEL01005399">
    <property type="protein sequence ID" value="CAD8406463.1"/>
    <property type="molecule type" value="Transcribed_RNA"/>
</dbReference>
<dbReference type="AlphaFoldDB" id="A0A7S0BY35"/>
<dbReference type="InterPro" id="IPR044198">
    <property type="entry name" value="DEK"/>
</dbReference>
<reference evidence="2" key="1">
    <citation type="submission" date="2021-01" db="EMBL/GenBank/DDBJ databases">
        <authorList>
            <person name="Corre E."/>
            <person name="Pelletier E."/>
            <person name="Niang G."/>
            <person name="Scheremetjew M."/>
            <person name="Finn R."/>
            <person name="Kale V."/>
            <person name="Holt S."/>
            <person name="Cochrane G."/>
            <person name="Meng A."/>
            <person name="Brown T."/>
            <person name="Cohen L."/>
        </authorList>
    </citation>
    <scope>NUCLEOTIDE SEQUENCE</scope>
    <source>
        <strain evidence="2">CCAP1064/1</strain>
    </source>
</reference>
<dbReference type="GO" id="GO:0006325">
    <property type="term" value="P:chromatin organization"/>
    <property type="evidence" value="ECO:0007669"/>
    <property type="project" value="InterPro"/>
</dbReference>
<dbReference type="GO" id="GO:0042393">
    <property type="term" value="F:histone binding"/>
    <property type="evidence" value="ECO:0007669"/>
    <property type="project" value="TreeGrafter"/>
</dbReference>
<proteinExistence type="predicted"/>
<accession>A0A7S0BY35</accession>
<feature type="compositionally biased region" description="Acidic residues" evidence="1">
    <location>
        <begin position="305"/>
        <end position="316"/>
    </location>
</feature>